<keyword evidence="12" id="KW-1185">Reference proteome</keyword>
<evidence type="ECO:0000256" key="2">
    <source>
        <dbReference type="ARBA" id="ARBA00022723"/>
    </source>
</evidence>
<sequence length="884" mass="98632">MARRSQFSPQDRFPLLSHGDSSPGSPDSIIMRNLEQSASLNMLSLTHARSQRGFAQHQGMHPLNQFIHGPGPWSPFEAAAGQPVGMSFNQPRPSFTTYRSAPPSEPDTVCLSIGGTPTDSGYGSNARQSVGNPSVQGELEQNFLSRFQAIGQEDASPKDEPHTRETQAQRPSSGAPTSKRMTCPVCNEPVKRRSDLKKHEARHTRPCKCPFWDCPKAEEGFATKNDLDRHTKSVHKLLMGVVTVYRCDVDQCKDKPKDWPRLDNFKQHLRRKHGIENADLSRFTFQVSGSDAAGLRPSESAPSELPTASSSTLTPETLWVGTDQGHVDPASLFRNSHLDQMGNVNPFSSFSSMKERVPVTLETGSLRLSDQNITENPHPVTKSAPFVLDTQRPTMEGARSGAELISEEANLPSRIGIAPDILIQACAASRPFDQLDAQPRQAQEMANSDAPETPDVSRSDVLTRVDEVESNAPDDMDVDGSALDSGSEDGSHDSDSDEDEPSQNSTDSQSNLLRDAGAQYIKVDEAHIKASLSQVELDAENQRPIDLDDETQASAVVKSLIEKGKLGEMLKRLGYPALDDVETKGQMPTDPSSTAGDSGNIYKCQECQKPFQRRCELKKHLKRHAKPYACTYVNCNKRFGSKNDWKRHENSQHFQAEIWRCAERPTDRPDQGECGKVCHSRESLRTHLEEEHGIRDFVVLDKRLADWHLGRNYEFRFWCGFCQKTIESTGKERPAHSQRFDHIDDHLNGRHGLPKADIKDWKHVDTESIESPASLPGKSRRSKGKHMVLAGKARKRGYDGGGDDGSSRSKRLKDGRGIVWFWECCLCHHYWRESITPKCMNDGCNHECCENCDREPATSLENEPEPEPEVPPSIRDREEDGIMM</sequence>
<dbReference type="KEGG" id="mtm:MYCTH_2300377"/>
<dbReference type="OMA" id="FKGRPCE"/>
<feature type="domain" description="C2H2-type" evidence="10">
    <location>
        <begin position="628"/>
        <end position="658"/>
    </location>
</feature>
<dbReference type="InterPro" id="IPR051061">
    <property type="entry name" value="Zinc_finger_trans_reg"/>
</dbReference>
<gene>
    <name evidence="11" type="ORF">MYCTH_2300377</name>
</gene>
<dbReference type="InterPro" id="IPR036236">
    <property type="entry name" value="Znf_C2H2_sf"/>
</dbReference>
<evidence type="ECO:0000256" key="1">
    <source>
        <dbReference type="ARBA" id="ARBA00004123"/>
    </source>
</evidence>
<organism evidence="11 12">
    <name type="scientific">Thermothelomyces thermophilus (strain ATCC 42464 / BCRC 31852 / DSM 1799)</name>
    <name type="common">Sporotrichum thermophile</name>
    <dbReference type="NCBI Taxonomy" id="573729"/>
    <lineage>
        <taxon>Eukaryota</taxon>
        <taxon>Fungi</taxon>
        <taxon>Dikarya</taxon>
        <taxon>Ascomycota</taxon>
        <taxon>Pezizomycotina</taxon>
        <taxon>Sordariomycetes</taxon>
        <taxon>Sordariomycetidae</taxon>
        <taxon>Sordariales</taxon>
        <taxon>Chaetomiaceae</taxon>
        <taxon>Thermothelomyces</taxon>
    </lineage>
</organism>
<feature type="region of interest" description="Disordered" evidence="9">
    <location>
        <begin position="291"/>
        <end position="312"/>
    </location>
</feature>
<feature type="region of interest" description="Disordered" evidence="9">
    <location>
        <begin position="437"/>
        <end position="510"/>
    </location>
</feature>
<proteinExistence type="predicted"/>
<feature type="region of interest" description="Disordered" evidence="9">
    <location>
        <begin position="94"/>
        <end position="135"/>
    </location>
</feature>
<feature type="compositionally biased region" description="Polar residues" evidence="9">
    <location>
        <begin position="115"/>
        <end position="135"/>
    </location>
</feature>
<keyword evidence="2" id="KW-0479">Metal-binding</keyword>
<feature type="compositionally biased region" description="Acidic residues" evidence="9">
    <location>
        <begin position="468"/>
        <end position="478"/>
    </location>
</feature>
<keyword evidence="5" id="KW-0805">Transcription regulation</keyword>
<dbReference type="InterPro" id="IPR013087">
    <property type="entry name" value="Znf_C2H2_type"/>
</dbReference>
<dbReference type="GO" id="GO:0008270">
    <property type="term" value="F:zinc ion binding"/>
    <property type="evidence" value="ECO:0007669"/>
    <property type="project" value="UniProtKB-KW"/>
</dbReference>
<comment type="subcellular location">
    <subcellularLocation>
        <location evidence="1">Nucleus</location>
    </subcellularLocation>
</comment>
<keyword evidence="3 8" id="KW-0863">Zinc-finger</keyword>
<dbReference type="PANTHER" id="PTHR46179:SF13">
    <property type="entry name" value="C2H2-TYPE DOMAIN-CONTAINING PROTEIN"/>
    <property type="match status" value="1"/>
</dbReference>
<dbReference type="SMART" id="SM00355">
    <property type="entry name" value="ZnF_C2H2"/>
    <property type="match status" value="6"/>
</dbReference>
<dbReference type="RefSeq" id="XP_003661234.1">
    <property type="nucleotide sequence ID" value="XM_003661186.1"/>
</dbReference>
<dbReference type="EMBL" id="CP003003">
    <property type="protein sequence ID" value="AEO55989.1"/>
    <property type="molecule type" value="Genomic_DNA"/>
</dbReference>
<evidence type="ECO:0000313" key="12">
    <source>
        <dbReference type="Proteomes" id="UP000007322"/>
    </source>
</evidence>
<evidence type="ECO:0000256" key="7">
    <source>
        <dbReference type="ARBA" id="ARBA00023242"/>
    </source>
</evidence>
<dbReference type="AlphaFoldDB" id="G2QB51"/>
<dbReference type="Pfam" id="PF00096">
    <property type="entry name" value="zf-C2H2"/>
    <property type="match status" value="2"/>
</dbReference>
<dbReference type="PROSITE" id="PS00028">
    <property type="entry name" value="ZINC_FINGER_C2H2_1"/>
    <property type="match status" value="3"/>
</dbReference>
<evidence type="ECO:0000256" key="6">
    <source>
        <dbReference type="ARBA" id="ARBA00023163"/>
    </source>
</evidence>
<dbReference type="PANTHER" id="PTHR46179">
    <property type="entry name" value="ZINC FINGER PROTEIN"/>
    <property type="match status" value="1"/>
</dbReference>
<feature type="domain" description="C2H2-type" evidence="10">
    <location>
        <begin position="181"/>
        <end position="204"/>
    </location>
</feature>
<feature type="compositionally biased region" description="Low complexity" evidence="9">
    <location>
        <begin position="19"/>
        <end position="28"/>
    </location>
</feature>
<dbReference type="eggNOG" id="ENOG502S2SN">
    <property type="taxonomic scope" value="Eukaryota"/>
</dbReference>
<feature type="region of interest" description="Disordered" evidence="9">
    <location>
        <begin position="856"/>
        <end position="884"/>
    </location>
</feature>
<dbReference type="GO" id="GO:0005634">
    <property type="term" value="C:nucleus"/>
    <property type="evidence" value="ECO:0007669"/>
    <property type="project" value="UniProtKB-SubCell"/>
</dbReference>
<feature type="region of interest" description="Disordered" evidence="9">
    <location>
        <begin position="1"/>
        <end position="28"/>
    </location>
</feature>
<keyword evidence="6" id="KW-0804">Transcription</keyword>
<dbReference type="OrthoDB" id="6077919at2759"/>
<dbReference type="HOGENOM" id="CLU_015024_0_0_1"/>
<name>G2QB51_THET4</name>
<dbReference type="GO" id="GO:0006357">
    <property type="term" value="P:regulation of transcription by RNA polymerase II"/>
    <property type="evidence" value="ECO:0007669"/>
    <property type="project" value="TreeGrafter"/>
</dbReference>
<feature type="domain" description="C2H2-type" evidence="10">
    <location>
        <begin position="602"/>
        <end position="629"/>
    </location>
</feature>
<evidence type="ECO:0000256" key="9">
    <source>
        <dbReference type="SAM" id="MobiDB-lite"/>
    </source>
</evidence>
<feature type="compositionally biased region" description="Basic and acidic residues" evidence="9">
    <location>
        <begin position="155"/>
        <end position="167"/>
    </location>
</feature>
<evidence type="ECO:0000256" key="8">
    <source>
        <dbReference type="PROSITE-ProRule" id="PRU00042"/>
    </source>
</evidence>
<dbReference type="Gene3D" id="3.30.160.60">
    <property type="entry name" value="Classic Zinc Finger"/>
    <property type="match status" value="2"/>
</dbReference>
<evidence type="ECO:0000256" key="4">
    <source>
        <dbReference type="ARBA" id="ARBA00022833"/>
    </source>
</evidence>
<evidence type="ECO:0000259" key="10">
    <source>
        <dbReference type="PROSITE" id="PS50157"/>
    </source>
</evidence>
<feature type="region of interest" description="Disordered" evidence="9">
    <location>
        <begin position="768"/>
        <end position="810"/>
    </location>
</feature>
<evidence type="ECO:0000256" key="3">
    <source>
        <dbReference type="ARBA" id="ARBA00022771"/>
    </source>
</evidence>
<evidence type="ECO:0000313" key="11">
    <source>
        <dbReference type="EMBL" id="AEO55989.1"/>
    </source>
</evidence>
<feature type="compositionally biased region" description="Basic and acidic residues" evidence="9">
    <location>
        <begin position="455"/>
        <end position="467"/>
    </location>
</feature>
<feature type="compositionally biased region" description="Basic and acidic residues" evidence="9">
    <location>
        <begin position="874"/>
        <end position="884"/>
    </location>
</feature>
<dbReference type="PROSITE" id="PS50157">
    <property type="entry name" value="ZINC_FINGER_C2H2_2"/>
    <property type="match status" value="3"/>
</dbReference>
<dbReference type="InParanoid" id="G2QB51"/>
<keyword evidence="4" id="KW-0862">Zinc</keyword>
<dbReference type="VEuPathDB" id="FungiDB:MYCTH_2300377"/>
<feature type="compositionally biased region" description="Polar residues" evidence="9">
    <location>
        <begin position="168"/>
        <end position="180"/>
    </location>
</feature>
<feature type="region of interest" description="Disordered" evidence="9">
    <location>
        <begin position="154"/>
        <end position="186"/>
    </location>
</feature>
<evidence type="ECO:0000256" key="5">
    <source>
        <dbReference type="ARBA" id="ARBA00023015"/>
    </source>
</evidence>
<reference evidence="11 12" key="1">
    <citation type="journal article" date="2011" name="Nat. Biotechnol.">
        <title>Comparative genomic analysis of the thermophilic biomass-degrading fungi Myceliophthora thermophila and Thielavia terrestris.</title>
        <authorList>
            <person name="Berka R.M."/>
            <person name="Grigoriev I.V."/>
            <person name="Otillar R."/>
            <person name="Salamov A."/>
            <person name="Grimwood J."/>
            <person name="Reid I."/>
            <person name="Ishmael N."/>
            <person name="John T."/>
            <person name="Darmond C."/>
            <person name="Moisan M.-C."/>
            <person name="Henrissat B."/>
            <person name="Coutinho P.M."/>
            <person name="Lombard V."/>
            <person name="Natvig D.O."/>
            <person name="Lindquist E."/>
            <person name="Schmutz J."/>
            <person name="Lucas S."/>
            <person name="Harris P."/>
            <person name="Powlowski J."/>
            <person name="Bellemare A."/>
            <person name="Taylor D."/>
            <person name="Butler G."/>
            <person name="de Vries R.P."/>
            <person name="Allijn I.E."/>
            <person name="van den Brink J."/>
            <person name="Ushinsky S."/>
            <person name="Storms R."/>
            <person name="Powell A.J."/>
            <person name="Paulsen I.T."/>
            <person name="Elbourne L.D.H."/>
            <person name="Baker S.E."/>
            <person name="Magnuson J."/>
            <person name="LaBoissiere S."/>
            <person name="Clutterbuck A.J."/>
            <person name="Martinez D."/>
            <person name="Wogulis M."/>
            <person name="de Leon A.L."/>
            <person name="Rey M.W."/>
            <person name="Tsang A."/>
        </authorList>
    </citation>
    <scope>NUCLEOTIDE SEQUENCE [LARGE SCALE GENOMIC DNA]</scope>
    <source>
        <strain evidence="12">ATCC 42464 / BCRC 31852 / DSM 1799</strain>
    </source>
</reference>
<dbReference type="Proteomes" id="UP000007322">
    <property type="component" value="Chromosome 2"/>
</dbReference>
<dbReference type="GeneID" id="11511913"/>
<dbReference type="SUPFAM" id="SSF57667">
    <property type="entry name" value="beta-beta-alpha zinc fingers"/>
    <property type="match status" value="1"/>
</dbReference>
<accession>G2QB51</accession>
<keyword evidence="7" id="KW-0539">Nucleus</keyword>
<protein>
    <recommendedName>
        <fullName evidence="10">C2H2-type domain-containing protein</fullName>
    </recommendedName>
</protein>